<accession>A0A7W7YZ60</accession>
<dbReference type="RefSeq" id="WP_184146884.1">
    <property type="nucleotide sequence ID" value="NZ_JACHIK010000026.1"/>
</dbReference>
<keyword evidence="3" id="KW-1185">Reference proteome</keyword>
<reference evidence="2 3" key="1">
    <citation type="submission" date="2020-08" db="EMBL/GenBank/DDBJ databases">
        <title>Genomic Encyclopedia of Type Strains, Phase IV (KMG-IV): sequencing the most valuable type-strain genomes for metagenomic binning, comparative biology and taxonomic classification.</title>
        <authorList>
            <person name="Goeker M."/>
        </authorList>
    </citation>
    <scope>NUCLEOTIDE SEQUENCE [LARGE SCALE GENOMIC DNA]</scope>
    <source>
        <strain evidence="2 3">DSM 21319</strain>
    </source>
</reference>
<protein>
    <submittedName>
        <fullName evidence="2">Uncharacterized protein</fullName>
    </submittedName>
</protein>
<name>A0A7W7YZ60_9HYPH</name>
<gene>
    <name evidence="2" type="ORF">HNQ66_004466</name>
</gene>
<proteinExistence type="predicted"/>
<evidence type="ECO:0000313" key="3">
    <source>
        <dbReference type="Proteomes" id="UP000535406"/>
    </source>
</evidence>
<feature type="region of interest" description="Disordered" evidence="1">
    <location>
        <begin position="1"/>
        <end position="20"/>
    </location>
</feature>
<dbReference type="Proteomes" id="UP000535406">
    <property type="component" value="Unassembled WGS sequence"/>
</dbReference>
<comment type="caution">
    <text evidence="2">The sequence shown here is derived from an EMBL/GenBank/DDBJ whole genome shotgun (WGS) entry which is preliminary data.</text>
</comment>
<sequence>MNEIVAPSSENTDGVPAQPESSLAANTINALKKAGIFEELVIDFP</sequence>
<evidence type="ECO:0000256" key="1">
    <source>
        <dbReference type="SAM" id="MobiDB-lite"/>
    </source>
</evidence>
<evidence type="ECO:0000313" key="2">
    <source>
        <dbReference type="EMBL" id="MBB5045038.1"/>
    </source>
</evidence>
<dbReference type="EMBL" id="JACHIK010000026">
    <property type="protein sequence ID" value="MBB5045038.1"/>
    <property type="molecule type" value="Genomic_DNA"/>
</dbReference>
<dbReference type="AlphaFoldDB" id="A0A7W7YZ60"/>
<organism evidence="2 3">
    <name type="scientific">Shinella fusca</name>
    <dbReference type="NCBI Taxonomy" id="544480"/>
    <lineage>
        <taxon>Bacteria</taxon>
        <taxon>Pseudomonadati</taxon>
        <taxon>Pseudomonadota</taxon>
        <taxon>Alphaproteobacteria</taxon>
        <taxon>Hyphomicrobiales</taxon>
        <taxon>Rhizobiaceae</taxon>
        <taxon>Shinella</taxon>
    </lineage>
</organism>